<dbReference type="InterPro" id="IPR024775">
    <property type="entry name" value="DinB-like"/>
</dbReference>
<dbReference type="SUPFAM" id="SSF109854">
    <property type="entry name" value="DinB/YfiT-like putative metalloenzymes"/>
    <property type="match status" value="1"/>
</dbReference>
<dbReference type="EMBL" id="BMDO01000009">
    <property type="protein sequence ID" value="GGI51839.1"/>
    <property type="molecule type" value="Genomic_DNA"/>
</dbReference>
<organism evidence="2 3">
    <name type="scientific">Mucilaginibacter galii</name>
    <dbReference type="NCBI Taxonomy" id="2005073"/>
    <lineage>
        <taxon>Bacteria</taxon>
        <taxon>Pseudomonadati</taxon>
        <taxon>Bacteroidota</taxon>
        <taxon>Sphingobacteriia</taxon>
        <taxon>Sphingobacteriales</taxon>
        <taxon>Sphingobacteriaceae</taxon>
        <taxon>Mucilaginibacter</taxon>
    </lineage>
</organism>
<dbReference type="Proteomes" id="UP000662074">
    <property type="component" value="Unassembled WGS sequence"/>
</dbReference>
<name>A0A917JDQ9_9SPHI</name>
<reference evidence="2" key="2">
    <citation type="submission" date="2020-09" db="EMBL/GenBank/DDBJ databases">
        <authorList>
            <person name="Sun Q."/>
            <person name="Sedlacek I."/>
        </authorList>
    </citation>
    <scope>NUCLEOTIDE SEQUENCE</scope>
    <source>
        <strain evidence="2">CCM 8711</strain>
    </source>
</reference>
<reference evidence="2" key="1">
    <citation type="journal article" date="2014" name="Int. J. Syst. Evol. Microbiol.">
        <title>Complete genome sequence of Corynebacterium casei LMG S-19264T (=DSM 44701T), isolated from a smear-ripened cheese.</title>
        <authorList>
            <consortium name="US DOE Joint Genome Institute (JGI-PGF)"/>
            <person name="Walter F."/>
            <person name="Albersmeier A."/>
            <person name="Kalinowski J."/>
            <person name="Ruckert C."/>
        </authorList>
    </citation>
    <scope>NUCLEOTIDE SEQUENCE</scope>
    <source>
        <strain evidence="2">CCM 8711</strain>
    </source>
</reference>
<gene>
    <name evidence="2" type="ORF">GCM10011425_30510</name>
</gene>
<accession>A0A917JDQ9</accession>
<evidence type="ECO:0000313" key="2">
    <source>
        <dbReference type="EMBL" id="GGI51839.1"/>
    </source>
</evidence>
<protein>
    <recommendedName>
        <fullName evidence="1">DinB-like domain-containing protein</fullName>
    </recommendedName>
</protein>
<comment type="caution">
    <text evidence="2">The sequence shown here is derived from an EMBL/GenBank/DDBJ whole genome shotgun (WGS) entry which is preliminary data.</text>
</comment>
<keyword evidence="3" id="KW-1185">Reference proteome</keyword>
<evidence type="ECO:0000259" key="1">
    <source>
        <dbReference type="Pfam" id="PF12867"/>
    </source>
</evidence>
<feature type="domain" description="DinB-like" evidence="1">
    <location>
        <begin position="13"/>
        <end position="164"/>
    </location>
</feature>
<proteinExistence type="predicted"/>
<evidence type="ECO:0000313" key="3">
    <source>
        <dbReference type="Proteomes" id="UP000662074"/>
    </source>
</evidence>
<dbReference type="AlphaFoldDB" id="A0A917JDQ9"/>
<dbReference type="Gene3D" id="1.20.120.450">
    <property type="entry name" value="dinb family like domain"/>
    <property type="match status" value="1"/>
</dbReference>
<sequence length="174" mass="19555">MNIAEEHQKINSALDEYRQWLDEIPDEQFTETPPIGGWSYAEVYSHIMQANLGSSIAAEKCCRKTGVITSKGLNLKGMIVFLLGQFPPGKRKAPAALDAITKKISKEDARNLIIKLRKRVDEIAHLAGHAPEDSKVAHPGLGMLTAAQWIKFIRMHTRHHLKQLSNIQKSFPHK</sequence>
<dbReference type="RefSeq" id="WP_188417950.1">
    <property type="nucleotide sequence ID" value="NZ_BMDO01000009.1"/>
</dbReference>
<dbReference type="InterPro" id="IPR034660">
    <property type="entry name" value="DinB/YfiT-like"/>
</dbReference>
<dbReference type="Pfam" id="PF12867">
    <property type="entry name" value="DinB_2"/>
    <property type="match status" value="1"/>
</dbReference>